<sequence>MSVILDLFNNDFTVDSYECPVVQSSPVQLNENTYCFLPHNSGSLPETTTKTAFQDTTMAESVLQDKVAKLKQELTVKPKNTKSKKNVLAMPIHVVQIYKEDNVKLEKADIMEMTVRYIEEIQQKQASEGRNRAQLVMNSFIRGYTTCINDVSNSLAANHITNDVRSSVSNHLATSYSNMTTGLQNQEPHASIYSFDRLATSTPCSNLPTKESKPYQLLSPIIDTNPQYSSSCETLSCNDWSSTYSASPSVSPTMHSPTDSGVDGSTGDNSVWRPW</sequence>
<keyword evidence="4" id="KW-0539">Nucleus</keyword>
<dbReference type="AlphaFoldDB" id="A0A6J8C8N3"/>
<reference evidence="6 7" key="1">
    <citation type="submission" date="2020-06" db="EMBL/GenBank/DDBJ databases">
        <authorList>
            <person name="Li R."/>
            <person name="Bekaert M."/>
        </authorList>
    </citation>
    <scope>NUCLEOTIDE SEQUENCE [LARGE SCALE GENOMIC DNA]</scope>
    <source>
        <strain evidence="7">wild</strain>
    </source>
</reference>
<comment type="subcellular location">
    <subcellularLocation>
        <location evidence="1">Nucleus</location>
    </subcellularLocation>
</comment>
<evidence type="ECO:0000256" key="3">
    <source>
        <dbReference type="ARBA" id="ARBA00023163"/>
    </source>
</evidence>
<dbReference type="Gene3D" id="4.10.280.10">
    <property type="entry name" value="Helix-loop-helix DNA-binding domain"/>
    <property type="match status" value="1"/>
</dbReference>
<keyword evidence="2" id="KW-0805">Transcription regulation</keyword>
<keyword evidence="7" id="KW-1185">Reference proteome</keyword>
<gene>
    <name evidence="6" type="ORF">MCOR_26173</name>
</gene>
<keyword evidence="3" id="KW-0804">Transcription</keyword>
<evidence type="ECO:0000313" key="7">
    <source>
        <dbReference type="Proteomes" id="UP000507470"/>
    </source>
</evidence>
<organism evidence="6 7">
    <name type="scientific">Mytilus coruscus</name>
    <name type="common">Sea mussel</name>
    <dbReference type="NCBI Taxonomy" id="42192"/>
    <lineage>
        <taxon>Eukaryota</taxon>
        <taxon>Metazoa</taxon>
        <taxon>Spiralia</taxon>
        <taxon>Lophotrochozoa</taxon>
        <taxon>Mollusca</taxon>
        <taxon>Bivalvia</taxon>
        <taxon>Autobranchia</taxon>
        <taxon>Pteriomorphia</taxon>
        <taxon>Mytilida</taxon>
        <taxon>Mytiloidea</taxon>
        <taxon>Mytilidae</taxon>
        <taxon>Mytilinae</taxon>
        <taxon>Mytilus</taxon>
    </lineage>
</organism>
<protein>
    <submittedName>
        <fullName evidence="6">HES1</fullName>
    </submittedName>
</protein>
<dbReference type="GO" id="GO:0005634">
    <property type="term" value="C:nucleus"/>
    <property type="evidence" value="ECO:0007669"/>
    <property type="project" value="UniProtKB-SubCell"/>
</dbReference>
<name>A0A6J8C8N3_MYTCO</name>
<evidence type="ECO:0000256" key="5">
    <source>
        <dbReference type="SAM" id="MobiDB-lite"/>
    </source>
</evidence>
<accession>A0A6J8C8N3</accession>
<dbReference type="InterPro" id="IPR036638">
    <property type="entry name" value="HLH_DNA-bd_sf"/>
</dbReference>
<dbReference type="Proteomes" id="UP000507470">
    <property type="component" value="Unassembled WGS sequence"/>
</dbReference>
<evidence type="ECO:0000256" key="4">
    <source>
        <dbReference type="ARBA" id="ARBA00023242"/>
    </source>
</evidence>
<dbReference type="InterPro" id="IPR050370">
    <property type="entry name" value="HES_HEY"/>
</dbReference>
<dbReference type="EMBL" id="CACVKT020004666">
    <property type="protein sequence ID" value="CAC5391147.1"/>
    <property type="molecule type" value="Genomic_DNA"/>
</dbReference>
<proteinExistence type="predicted"/>
<evidence type="ECO:0000256" key="1">
    <source>
        <dbReference type="ARBA" id="ARBA00004123"/>
    </source>
</evidence>
<feature type="region of interest" description="Disordered" evidence="5">
    <location>
        <begin position="246"/>
        <end position="275"/>
    </location>
</feature>
<dbReference type="GO" id="GO:0046983">
    <property type="term" value="F:protein dimerization activity"/>
    <property type="evidence" value="ECO:0007669"/>
    <property type="project" value="InterPro"/>
</dbReference>
<dbReference type="OrthoDB" id="6128762at2759"/>
<evidence type="ECO:0000256" key="2">
    <source>
        <dbReference type="ARBA" id="ARBA00023015"/>
    </source>
</evidence>
<dbReference type="PANTHER" id="PTHR10985">
    <property type="entry name" value="BASIC HELIX-LOOP-HELIX TRANSCRIPTION FACTOR, HES-RELATED"/>
    <property type="match status" value="1"/>
</dbReference>
<evidence type="ECO:0000313" key="6">
    <source>
        <dbReference type="EMBL" id="CAC5391147.1"/>
    </source>
</evidence>